<dbReference type="AlphaFoldDB" id="E4ZWB0"/>
<keyword evidence="2" id="KW-1185">Reference proteome</keyword>
<dbReference type="HOGENOM" id="CLU_3014615_0_0_1"/>
<dbReference type="InParanoid" id="E4ZWB0"/>
<protein>
    <submittedName>
        <fullName evidence="1">Predicted protein</fullName>
    </submittedName>
</protein>
<sequence>MRLDLQRADNNSLDVGRGCANAGTLFVKRVPAFPGVAVAGAGAGVGVGVGVGAGVR</sequence>
<gene>
    <name evidence="1" type="ORF">LEMA_uP030380.1</name>
</gene>
<evidence type="ECO:0000313" key="2">
    <source>
        <dbReference type="Proteomes" id="UP000002668"/>
    </source>
</evidence>
<dbReference type="EMBL" id="FP929127">
    <property type="protein sequence ID" value="CBX95886.1"/>
    <property type="molecule type" value="Genomic_DNA"/>
</dbReference>
<accession>E4ZWB0</accession>
<proteinExistence type="predicted"/>
<organism evidence="2">
    <name type="scientific">Leptosphaeria maculans (strain JN3 / isolate v23.1.3 / race Av1-4-5-6-7-8)</name>
    <name type="common">Blackleg fungus</name>
    <name type="synonym">Phoma lingam</name>
    <dbReference type="NCBI Taxonomy" id="985895"/>
    <lineage>
        <taxon>Eukaryota</taxon>
        <taxon>Fungi</taxon>
        <taxon>Dikarya</taxon>
        <taxon>Ascomycota</taxon>
        <taxon>Pezizomycotina</taxon>
        <taxon>Dothideomycetes</taxon>
        <taxon>Pleosporomycetidae</taxon>
        <taxon>Pleosporales</taxon>
        <taxon>Pleosporineae</taxon>
        <taxon>Leptosphaeriaceae</taxon>
        <taxon>Plenodomus</taxon>
        <taxon>Plenodomus lingam/Leptosphaeria maculans species complex</taxon>
    </lineage>
</organism>
<name>E4ZWB0_LEPMJ</name>
<dbReference type="Proteomes" id="UP000002668">
    <property type="component" value="Genome"/>
</dbReference>
<evidence type="ECO:0000313" key="1">
    <source>
        <dbReference type="EMBL" id="CBX95886.1"/>
    </source>
</evidence>
<reference evidence="2" key="1">
    <citation type="journal article" date="2011" name="Nat. Commun.">
        <title>Effector diversification within compartments of the Leptosphaeria maculans genome affected by Repeat-Induced Point mutations.</title>
        <authorList>
            <person name="Rouxel T."/>
            <person name="Grandaubert J."/>
            <person name="Hane J.K."/>
            <person name="Hoede C."/>
            <person name="van de Wouw A.P."/>
            <person name="Couloux A."/>
            <person name="Dominguez V."/>
            <person name="Anthouard V."/>
            <person name="Bally P."/>
            <person name="Bourras S."/>
            <person name="Cozijnsen A.J."/>
            <person name="Ciuffetti L.M."/>
            <person name="Degrave A."/>
            <person name="Dilmaghani A."/>
            <person name="Duret L."/>
            <person name="Fudal I."/>
            <person name="Goodwin S.B."/>
            <person name="Gout L."/>
            <person name="Glaser N."/>
            <person name="Linglin J."/>
            <person name="Kema G.H.J."/>
            <person name="Lapalu N."/>
            <person name="Lawrence C.B."/>
            <person name="May K."/>
            <person name="Meyer M."/>
            <person name="Ollivier B."/>
            <person name="Poulain J."/>
            <person name="Schoch C.L."/>
            <person name="Simon A."/>
            <person name="Spatafora J.W."/>
            <person name="Stachowiak A."/>
            <person name="Turgeon B.G."/>
            <person name="Tyler B.M."/>
            <person name="Vincent D."/>
            <person name="Weissenbach J."/>
            <person name="Amselem J."/>
            <person name="Quesneville H."/>
            <person name="Oliver R.P."/>
            <person name="Wincker P."/>
            <person name="Balesdent M.-H."/>
            <person name="Howlett B.J."/>
        </authorList>
    </citation>
    <scope>NUCLEOTIDE SEQUENCE [LARGE SCALE GENOMIC DNA]</scope>
    <source>
        <strain evidence="2">JN3 / isolate v23.1.3 / race Av1-4-5-6-7-8</strain>
    </source>
</reference>
<dbReference type="VEuPathDB" id="FungiDB:LEMA_uP030380.1"/>